<dbReference type="InterPro" id="IPR025699">
    <property type="entry name" value="ABC2_memb-like"/>
</dbReference>
<feature type="transmembrane region" description="Helical" evidence="1">
    <location>
        <begin position="195"/>
        <end position="214"/>
    </location>
</feature>
<dbReference type="Proteomes" id="UP001596620">
    <property type="component" value="Unassembled WGS sequence"/>
</dbReference>
<dbReference type="EMBL" id="JBHTGR010000005">
    <property type="protein sequence ID" value="MFC7746160.1"/>
    <property type="molecule type" value="Genomic_DNA"/>
</dbReference>
<evidence type="ECO:0000313" key="2">
    <source>
        <dbReference type="EMBL" id="MFC7746160.1"/>
    </source>
</evidence>
<protein>
    <submittedName>
        <fullName evidence="2">ABC-2 transporter permease</fullName>
    </submittedName>
</protein>
<keyword evidence="1" id="KW-0472">Membrane</keyword>
<feature type="transmembrane region" description="Helical" evidence="1">
    <location>
        <begin position="135"/>
        <end position="154"/>
    </location>
</feature>
<proteinExistence type="predicted"/>
<keyword evidence="3" id="KW-1185">Reference proteome</keyword>
<sequence length="239" mass="26318">MKMLIKRELNQMSLANNSKYPVLINGLFVIGVPIILWLTGPGLLSFYDTEGFYSNVSIVGLVIVTLTVTGNIQREAANQQLLFLQTLPVSKSSIVNAKFISVLIFACTVVAWLNVVVLIYSLITDDHLAEYGMLLGYFSSLILFVAAILLLKSIETGSRNIFMTGIISIFAWGVVFFIGEFAKREMGMDTGVSDLVIFIGLSLAIYGLCWQVALQRVKKKGFPLDKSHKNHTRSLEGGG</sequence>
<evidence type="ECO:0000256" key="1">
    <source>
        <dbReference type="SAM" id="Phobius"/>
    </source>
</evidence>
<name>A0ABW2USD3_9BACI</name>
<dbReference type="Pfam" id="PF13346">
    <property type="entry name" value="ABC2_membrane_5"/>
    <property type="match status" value="1"/>
</dbReference>
<feature type="transmembrane region" description="Helical" evidence="1">
    <location>
        <begin position="99"/>
        <end position="123"/>
    </location>
</feature>
<comment type="caution">
    <text evidence="2">The sequence shown here is derived from an EMBL/GenBank/DDBJ whole genome shotgun (WGS) entry which is preliminary data.</text>
</comment>
<feature type="transmembrane region" description="Helical" evidence="1">
    <location>
        <begin position="161"/>
        <end position="179"/>
    </location>
</feature>
<keyword evidence="1" id="KW-1133">Transmembrane helix</keyword>
<keyword evidence="1" id="KW-0812">Transmembrane</keyword>
<feature type="transmembrane region" description="Helical" evidence="1">
    <location>
        <begin position="20"/>
        <end position="40"/>
    </location>
</feature>
<accession>A0ABW2USD3</accession>
<feature type="transmembrane region" description="Helical" evidence="1">
    <location>
        <begin position="52"/>
        <end position="72"/>
    </location>
</feature>
<reference evidence="3" key="1">
    <citation type="journal article" date="2019" name="Int. J. Syst. Evol. Microbiol.">
        <title>The Global Catalogue of Microorganisms (GCM) 10K type strain sequencing project: providing services to taxonomists for standard genome sequencing and annotation.</title>
        <authorList>
            <consortium name="The Broad Institute Genomics Platform"/>
            <consortium name="The Broad Institute Genome Sequencing Center for Infectious Disease"/>
            <person name="Wu L."/>
            <person name="Ma J."/>
        </authorList>
    </citation>
    <scope>NUCLEOTIDE SEQUENCE [LARGE SCALE GENOMIC DNA]</scope>
    <source>
        <strain evidence="3">JCM 30234</strain>
    </source>
</reference>
<evidence type="ECO:0000313" key="3">
    <source>
        <dbReference type="Proteomes" id="UP001596620"/>
    </source>
</evidence>
<organism evidence="2 3">
    <name type="scientific">Lentibacillus kimchii</name>
    <dbReference type="NCBI Taxonomy" id="1542911"/>
    <lineage>
        <taxon>Bacteria</taxon>
        <taxon>Bacillati</taxon>
        <taxon>Bacillota</taxon>
        <taxon>Bacilli</taxon>
        <taxon>Bacillales</taxon>
        <taxon>Bacillaceae</taxon>
        <taxon>Lentibacillus</taxon>
    </lineage>
</organism>
<dbReference type="RefSeq" id="WP_382357644.1">
    <property type="nucleotide sequence ID" value="NZ_JBHTGR010000005.1"/>
</dbReference>
<gene>
    <name evidence="2" type="ORF">ACFQU8_02760</name>
</gene>